<name>A0AAN6JPM5_9BASI</name>
<keyword evidence="7" id="KW-0326">Glycosidase</keyword>
<dbReference type="SMART" id="SM01029">
    <property type="entry name" value="BetaGal_dom2"/>
    <property type="match status" value="1"/>
</dbReference>
<dbReference type="EMBL" id="JAPDMZ010000287">
    <property type="protein sequence ID" value="KAK0544366.1"/>
    <property type="molecule type" value="Genomic_DNA"/>
</dbReference>
<dbReference type="InterPro" id="IPR017853">
    <property type="entry name" value="GH"/>
</dbReference>
<comment type="similarity">
    <text evidence="2 8">Belongs to the glycosyl hydrolase 35 family.</text>
</comment>
<comment type="caution">
    <text evidence="12">The sequence shown here is derived from an EMBL/GenBank/DDBJ whole genome shotgun (WGS) entry which is preliminary data.</text>
</comment>
<dbReference type="InterPro" id="IPR001944">
    <property type="entry name" value="Glycoside_Hdrlase_35"/>
</dbReference>
<protein>
    <recommendedName>
        <fullName evidence="3">beta-galactosidase</fullName>
        <ecNumber evidence="3">3.2.1.23</ecNumber>
    </recommendedName>
</protein>
<feature type="region of interest" description="Disordered" evidence="9">
    <location>
        <begin position="39"/>
        <end position="63"/>
    </location>
</feature>
<feature type="signal peptide" evidence="10">
    <location>
        <begin position="1"/>
        <end position="29"/>
    </location>
</feature>
<dbReference type="InterPro" id="IPR031330">
    <property type="entry name" value="Gly_Hdrlase_35_cat"/>
</dbReference>
<dbReference type="SUPFAM" id="SSF49785">
    <property type="entry name" value="Galactose-binding domain-like"/>
    <property type="match status" value="2"/>
</dbReference>
<dbReference type="AlphaFoldDB" id="A0AAN6JPM5"/>
<dbReference type="Pfam" id="PF13364">
    <property type="entry name" value="BetaGal_ABD2"/>
    <property type="match status" value="2"/>
</dbReference>
<evidence type="ECO:0000259" key="11">
    <source>
        <dbReference type="SMART" id="SM01029"/>
    </source>
</evidence>
<evidence type="ECO:0000256" key="2">
    <source>
        <dbReference type="ARBA" id="ARBA00009809"/>
    </source>
</evidence>
<evidence type="ECO:0000256" key="1">
    <source>
        <dbReference type="ARBA" id="ARBA00001412"/>
    </source>
</evidence>
<dbReference type="Proteomes" id="UP001176517">
    <property type="component" value="Unassembled WGS sequence"/>
</dbReference>
<dbReference type="EC" id="3.2.1.23" evidence="3"/>
<feature type="domain" description="Beta-galactosidase" evidence="11">
    <location>
        <begin position="421"/>
        <end position="579"/>
    </location>
</feature>
<keyword evidence="5" id="KW-0378">Hydrolase</keyword>
<dbReference type="PRINTS" id="PR00742">
    <property type="entry name" value="GLHYDRLASE35"/>
</dbReference>
<reference evidence="12" key="1">
    <citation type="journal article" date="2023" name="PhytoFront">
        <title>Draft Genome Resources of Seven Strains of Tilletia horrida, Causal Agent of Kernel Smut of Rice.</title>
        <authorList>
            <person name="Khanal S."/>
            <person name="Antony Babu S."/>
            <person name="Zhou X.G."/>
        </authorList>
    </citation>
    <scope>NUCLEOTIDE SEQUENCE</scope>
    <source>
        <strain evidence="12">TX6</strain>
    </source>
</reference>
<dbReference type="Gene3D" id="2.60.120.260">
    <property type="entry name" value="Galactose-binding domain-like"/>
    <property type="match status" value="2"/>
</dbReference>
<dbReference type="PANTHER" id="PTHR23421">
    <property type="entry name" value="BETA-GALACTOSIDASE RELATED"/>
    <property type="match status" value="1"/>
</dbReference>
<evidence type="ECO:0000256" key="4">
    <source>
        <dbReference type="ARBA" id="ARBA00022729"/>
    </source>
</evidence>
<evidence type="ECO:0000256" key="3">
    <source>
        <dbReference type="ARBA" id="ARBA00012756"/>
    </source>
</evidence>
<dbReference type="InterPro" id="IPR037110">
    <property type="entry name" value="Betagal_dom2_sf"/>
</dbReference>
<dbReference type="GO" id="GO:0004565">
    <property type="term" value="F:beta-galactosidase activity"/>
    <property type="evidence" value="ECO:0007669"/>
    <property type="project" value="UniProtKB-EC"/>
</dbReference>
<evidence type="ECO:0000256" key="9">
    <source>
        <dbReference type="SAM" id="MobiDB-lite"/>
    </source>
</evidence>
<dbReference type="SUPFAM" id="SSF51445">
    <property type="entry name" value="(Trans)glycosidases"/>
    <property type="match status" value="1"/>
</dbReference>
<evidence type="ECO:0000256" key="10">
    <source>
        <dbReference type="SAM" id="SignalP"/>
    </source>
</evidence>
<dbReference type="Gene3D" id="3.20.20.80">
    <property type="entry name" value="Glycosidases"/>
    <property type="match status" value="1"/>
</dbReference>
<dbReference type="Gene3D" id="2.102.20.10">
    <property type="entry name" value="Beta-galactosidase, domain 2"/>
    <property type="match status" value="1"/>
</dbReference>
<dbReference type="SUPFAM" id="SSF117100">
    <property type="entry name" value="Beta-galactosidase LacA, domain 3"/>
    <property type="match status" value="1"/>
</dbReference>
<evidence type="ECO:0000256" key="7">
    <source>
        <dbReference type="ARBA" id="ARBA00023295"/>
    </source>
</evidence>
<accession>A0AAN6JPM5</accession>
<dbReference type="SUPFAM" id="SSF51011">
    <property type="entry name" value="Glycosyl hydrolase domain"/>
    <property type="match status" value="1"/>
</dbReference>
<feature type="chain" id="PRO_5042956349" description="beta-galactosidase" evidence="10">
    <location>
        <begin position="30"/>
        <end position="1145"/>
    </location>
</feature>
<dbReference type="GO" id="GO:0005975">
    <property type="term" value="P:carbohydrate metabolic process"/>
    <property type="evidence" value="ECO:0007669"/>
    <property type="project" value="InterPro"/>
</dbReference>
<keyword evidence="6" id="KW-0325">Glycoprotein</keyword>
<proteinExistence type="inferred from homology"/>
<dbReference type="Pfam" id="PF10435">
    <property type="entry name" value="BetaGal_dom2"/>
    <property type="match status" value="1"/>
</dbReference>
<evidence type="ECO:0000313" key="12">
    <source>
        <dbReference type="EMBL" id="KAK0544366.1"/>
    </source>
</evidence>
<dbReference type="InterPro" id="IPR025300">
    <property type="entry name" value="BetaGal_jelly_roll_dom"/>
</dbReference>
<feature type="compositionally biased region" description="Polar residues" evidence="9">
    <location>
        <begin position="39"/>
        <end position="55"/>
    </location>
</feature>
<evidence type="ECO:0000256" key="8">
    <source>
        <dbReference type="RuleBase" id="RU003679"/>
    </source>
</evidence>
<comment type="catalytic activity">
    <reaction evidence="1">
        <text>Hydrolysis of terminal non-reducing beta-D-galactose residues in beta-D-galactosides.</text>
        <dbReference type="EC" id="3.2.1.23"/>
    </reaction>
</comment>
<evidence type="ECO:0000256" key="6">
    <source>
        <dbReference type="ARBA" id="ARBA00023180"/>
    </source>
</evidence>
<evidence type="ECO:0000256" key="5">
    <source>
        <dbReference type="ARBA" id="ARBA00022801"/>
    </source>
</evidence>
<gene>
    <name evidence="12" type="ORF">OC846_006098</name>
</gene>
<dbReference type="InterPro" id="IPR018954">
    <property type="entry name" value="Betagal_dom2"/>
</dbReference>
<keyword evidence="13" id="KW-1185">Reference proteome</keyword>
<dbReference type="InterPro" id="IPR008979">
    <property type="entry name" value="Galactose-bd-like_sf"/>
</dbReference>
<sequence>MRDFFFIRAGLWASVLLVLILVLSSTSDAAVTPRTIITQTSSDPQSQQHIFQPNAGQKAGNDYRRARGTDQKAVQWDKYSMIIAGKRTFFFSVEFHPWRLPVPGLWRDVLDKVKAAGFNCVSIYTHWGLMQPTPDPASLNFEGMHNLGAFLDLAKEVGLFVIVRPGPYINAETTAGGMATWTTRLNVTLRTNATEFEQAWTPYLSAIADVVKPRQIVWDGDSPGKGVSGGSVIAVQADNEYHSGPTRDAYIRSLVKFYKDRDFWVPITYNDIGQQNSFVDIVDLWGLDSYPLGFDCSHPEKWQQIPDDYLARHERTNPDEPFIIPEWQGGSYDPYGGEGYGACAQLTGPAFTKLATEAMLAQRVTWLSFYMGYGGTNWGALAAPDVYSSYDYAASISESRQLTPKYGAVKALAHLIRSFPDLAKTERVSVDKRKDGLMVSELRNPDSKAAFYFIRHIDAASHKRTKYQLNITTSQGVRTLPAISRADSGLVLNGRSSLVICTDRILPGGHHLLYTTASIFYAGAIDGIDTIVMYANPEDGQIETAFANPFDDAHADVKAAKGPYKLSVMHPANETLLHFDLPQVSTSAPAKEGEDDVSWLYFDFGGAPLLLVYARDTAIERMQASGLATGANAGFDNFWDLGSTEEVVLSYLSEPGLVRSSTYGDDGRSLFLTGQTNTSTTFLRFVGRWGVQQIFWNGDEVQVLERDGPVVTVGLPGPSKQVIEWRPPVLEELSWMYADSLPELNDGFDADKEMVPANKTSADTSNPFFSSPIVQTQDQVLFASEYGFHGNFIVWRGSFDIQGRDEGSIGDGLELHLQGGKFFAYSVWLNGRFLGSAYGDKAHGAVRKTFDFDPEKDIEQGEKNTIVIVMDHTGIEMEYGDLPIGLDGSAADLPADAKVSTDRYEAVKLPRGIIAYDFVHSRKKQHTRPQGSKLRIPKVTWHVAGNLGGEQSPDRVRSHLNEGGLYGERQGWHLPGAVLNSSAASTWEHRSPFTSSLKGKAGVGFFRTEFVLDVPEFDTHDVALAFVAPPTRRSPKAPLPRYRALLFVNGWQVGKYVPDLGPQNVYPVPQGILDYNGTNTLAVAIWNMEERSAGDGADGQTGMGTLGTGGLRLEVVARWKGAPGDGRDVIEVNNPGWEELRGQVL</sequence>
<organism evidence="12 13">
    <name type="scientific">Tilletia horrida</name>
    <dbReference type="NCBI Taxonomy" id="155126"/>
    <lineage>
        <taxon>Eukaryota</taxon>
        <taxon>Fungi</taxon>
        <taxon>Dikarya</taxon>
        <taxon>Basidiomycota</taxon>
        <taxon>Ustilaginomycotina</taxon>
        <taxon>Exobasidiomycetes</taxon>
        <taxon>Tilletiales</taxon>
        <taxon>Tilletiaceae</taxon>
        <taxon>Tilletia</taxon>
    </lineage>
</organism>
<dbReference type="InterPro" id="IPR036833">
    <property type="entry name" value="BetaGal_dom3_sf"/>
</dbReference>
<keyword evidence="4 10" id="KW-0732">Signal</keyword>
<evidence type="ECO:0000313" key="13">
    <source>
        <dbReference type="Proteomes" id="UP001176517"/>
    </source>
</evidence>
<dbReference type="Pfam" id="PF01301">
    <property type="entry name" value="Glyco_hydro_35"/>
    <property type="match status" value="1"/>
</dbReference>